<evidence type="ECO:0000256" key="2">
    <source>
        <dbReference type="SAM" id="MobiDB-lite"/>
    </source>
</evidence>
<protein>
    <submittedName>
        <fullName evidence="5">UBX domain-containing protein</fullName>
    </submittedName>
</protein>
<reference evidence="3 4" key="2">
    <citation type="submission" date="2018-11" db="EMBL/GenBank/DDBJ databases">
        <authorList>
            <consortium name="Pathogen Informatics"/>
        </authorList>
    </citation>
    <scope>NUCLEOTIDE SEQUENCE [LARGE SCALE GENOMIC DNA]</scope>
</reference>
<evidence type="ECO:0000256" key="1">
    <source>
        <dbReference type="SAM" id="Coils"/>
    </source>
</evidence>
<keyword evidence="1" id="KW-0175">Coiled coil</keyword>
<dbReference type="WBParaSite" id="NBR_0001451901-mRNA-1">
    <property type="protein sequence ID" value="NBR_0001451901-mRNA-1"/>
    <property type="gene ID" value="NBR_0001451901"/>
</dbReference>
<reference evidence="5" key="1">
    <citation type="submission" date="2017-02" db="UniProtKB">
        <authorList>
            <consortium name="WormBaseParasite"/>
        </authorList>
    </citation>
    <scope>IDENTIFICATION</scope>
</reference>
<evidence type="ECO:0000313" key="5">
    <source>
        <dbReference type="WBParaSite" id="NBR_0001451901-mRNA-1"/>
    </source>
</evidence>
<dbReference type="Proteomes" id="UP000271162">
    <property type="component" value="Unassembled WGS sequence"/>
</dbReference>
<evidence type="ECO:0000313" key="3">
    <source>
        <dbReference type="EMBL" id="VDL78109.1"/>
    </source>
</evidence>
<accession>A0A0N4YD46</accession>
<dbReference type="AlphaFoldDB" id="A0A0N4YD46"/>
<sequence length="122" mass="13811">MCLMLSAPKALIRAQSDEHLRSPVAEGNRKAPLSARESTTEHEAAELARCQQTLERACQEKRALEMLVQQLRKQLTHLAESGKVCVCWFRFGEGLKFREFSTSKVKCALQESGLIDNEFFVL</sequence>
<dbReference type="EMBL" id="UYSL01021393">
    <property type="protein sequence ID" value="VDL78109.1"/>
    <property type="molecule type" value="Genomic_DNA"/>
</dbReference>
<keyword evidence="4" id="KW-1185">Reference proteome</keyword>
<name>A0A0N4YD46_NIPBR</name>
<proteinExistence type="predicted"/>
<feature type="region of interest" description="Disordered" evidence="2">
    <location>
        <begin position="21"/>
        <end position="42"/>
    </location>
</feature>
<evidence type="ECO:0000313" key="4">
    <source>
        <dbReference type="Proteomes" id="UP000271162"/>
    </source>
</evidence>
<organism evidence="5">
    <name type="scientific">Nippostrongylus brasiliensis</name>
    <name type="common">Rat hookworm</name>
    <dbReference type="NCBI Taxonomy" id="27835"/>
    <lineage>
        <taxon>Eukaryota</taxon>
        <taxon>Metazoa</taxon>
        <taxon>Ecdysozoa</taxon>
        <taxon>Nematoda</taxon>
        <taxon>Chromadorea</taxon>
        <taxon>Rhabditida</taxon>
        <taxon>Rhabditina</taxon>
        <taxon>Rhabditomorpha</taxon>
        <taxon>Strongyloidea</taxon>
        <taxon>Heligmosomidae</taxon>
        <taxon>Nippostrongylus</taxon>
    </lineage>
</organism>
<gene>
    <name evidence="3" type="ORF">NBR_LOCUS14520</name>
</gene>
<dbReference type="STRING" id="27835.A0A0N4YD46"/>
<feature type="coiled-coil region" evidence="1">
    <location>
        <begin position="47"/>
        <end position="81"/>
    </location>
</feature>